<organism evidence="1 2">
    <name type="scientific">Melastoma candidum</name>
    <dbReference type="NCBI Taxonomy" id="119954"/>
    <lineage>
        <taxon>Eukaryota</taxon>
        <taxon>Viridiplantae</taxon>
        <taxon>Streptophyta</taxon>
        <taxon>Embryophyta</taxon>
        <taxon>Tracheophyta</taxon>
        <taxon>Spermatophyta</taxon>
        <taxon>Magnoliopsida</taxon>
        <taxon>eudicotyledons</taxon>
        <taxon>Gunneridae</taxon>
        <taxon>Pentapetalae</taxon>
        <taxon>rosids</taxon>
        <taxon>malvids</taxon>
        <taxon>Myrtales</taxon>
        <taxon>Melastomataceae</taxon>
        <taxon>Melastomatoideae</taxon>
        <taxon>Melastomateae</taxon>
        <taxon>Melastoma</taxon>
    </lineage>
</organism>
<sequence length="779" mass="87306">MFPYRLLLRSIRRHPAAPSPCWSSSPYFLLPHRTFAFSSAEEAAAERRRRKRRLRIEPPLHALRRDPSAPPPPRDPNAPRLPDSTSALVGPRLSLHNRVQSLIRAFDLDAASVVARHSTFSRTRPTVFTCNAIIASMYRAKRYEDAIALFHFFFNQSNIVPNVVSYNNLINTHCDMGNVDKGLEVYRHIVENAPFSPSSVTYRHLTKGLVDTGRIDDALELLRDMLGKGHGADSLVYNNLIKGFLELGNLQKAEELFDELKGRCLVYDGVVNATFMEWYFKQGKDREALESYSSLLDRKFRMVPATCNVLLEVLLKYGKKKEAWDMFERMLDDHTPPTFQAVNSDTFNLMVNDCFKEGKIEEALTTFRRVGTKSTCRPFVMDVAGYNNMIVRYCERGMLVEGYSIFQELMSKSLSPDVTSYRALIEGYLKAERFKDAVTMFHKMVEANLWVVASFGNKVFEELIKNQMTGDCADILTNMSEKDHKPDPSCFEVVLKGLCNEKALDEASSLIGLMVKHGIGFTPSLRETLTTSFGEAGRREEIDRQLNALQWGYIPRYPPQRASPRTWVPPNVESSGRHFLTSLLNRHPQNHSTPPGPVQGIGLSQIIEASAPSQAGGSPIGPPRSLSPPYNVLPNENVAPHHYHRGQGGSPQISGSWGHSQSSASPHMSQTSEHNTPSPYDYGAHQVNIAPPHNYGGQAVPPSQMARQPGSFQTGGSYVSQLCGQHNPVAPYNNEWRIPPHTNMMPGDGVSHQCYEQQEDQQRHQESSGFPHGVRQAAA</sequence>
<reference evidence="2" key="1">
    <citation type="journal article" date="2023" name="Front. Plant Sci.">
        <title>Chromosomal-level genome assembly of Melastoma candidum provides insights into trichome evolution.</title>
        <authorList>
            <person name="Zhong Y."/>
            <person name="Wu W."/>
            <person name="Sun C."/>
            <person name="Zou P."/>
            <person name="Liu Y."/>
            <person name="Dai S."/>
            <person name="Zhou R."/>
        </authorList>
    </citation>
    <scope>NUCLEOTIDE SEQUENCE [LARGE SCALE GENOMIC DNA]</scope>
</reference>
<dbReference type="EMBL" id="CM042889">
    <property type="protein sequence ID" value="KAI4318555.1"/>
    <property type="molecule type" value="Genomic_DNA"/>
</dbReference>
<protein>
    <submittedName>
        <fullName evidence="1">Uncharacterized protein</fullName>
    </submittedName>
</protein>
<gene>
    <name evidence="1" type="ORF">MLD38_032244</name>
</gene>
<evidence type="ECO:0000313" key="2">
    <source>
        <dbReference type="Proteomes" id="UP001057402"/>
    </source>
</evidence>
<proteinExistence type="predicted"/>
<comment type="caution">
    <text evidence="1">The sequence shown here is derived from an EMBL/GenBank/DDBJ whole genome shotgun (WGS) entry which is preliminary data.</text>
</comment>
<accession>A0ACB9M4B8</accession>
<evidence type="ECO:0000313" key="1">
    <source>
        <dbReference type="EMBL" id="KAI4318555.1"/>
    </source>
</evidence>
<dbReference type="Proteomes" id="UP001057402">
    <property type="component" value="Chromosome 10"/>
</dbReference>
<name>A0ACB9M4B8_9MYRT</name>
<keyword evidence="2" id="KW-1185">Reference proteome</keyword>